<dbReference type="GO" id="GO:0036222">
    <property type="term" value="F:XTP diphosphatase activity"/>
    <property type="evidence" value="ECO:0007669"/>
    <property type="project" value="UniProtKB-UniRule"/>
</dbReference>
<evidence type="ECO:0000256" key="10">
    <source>
        <dbReference type="HAMAP-Rule" id="MF_01405"/>
    </source>
</evidence>
<dbReference type="InterPro" id="IPR029001">
    <property type="entry name" value="ITPase-like_fam"/>
</dbReference>
<feature type="binding site" evidence="10">
    <location>
        <begin position="10"/>
        <end position="15"/>
    </location>
    <ligand>
        <name>substrate</name>
    </ligand>
</feature>
<name>C4V5H3_9FIRM</name>
<dbReference type="GO" id="GO:0009146">
    <property type="term" value="P:purine nucleoside triphosphate catabolic process"/>
    <property type="evidence" value="ECO:0007669"/>
    <property type="project" value="UniProtKB-UniRule"/>
</dbReference>
<dbReference type="STRING" id="638302.HMPREF0908_1767"/>
<evidence type="ECO:0000256" key="7">
    <source>
        <dbReference type="ARBA" id="ARBA00023080"/>
    </source>
</evidence>
<dbReference type="EC" id="3.6.1.66" evidence="10"/>
<dbReference type="PANTHER" id="PTHR11067:SF9">
    <property type="entry name" value="INOSINE TRIPHOSPHATE PYROPHOSPHATASE"/>
    <property type="match status" value="1"/>
</dbReference>
<dbReference type="Pfam" id="PF01725">
    <property type="entry name" value="Ham1p_like"/>
    <property type="match status" value="1"/>
</dbReference>
<comment type="caution">
    <text evidence="12">The sequence shown here is derived from an EMBL/GenBank/DDBJ whole genome shotgun (WGS) entry which is preliminary data.</text>
</comment>
<dbReference type="GO" id="GO:0017111">
    <property type="term" value="F:ribonucleoside triphosphate phosphatase activity"/>
    <property type="evidence" value="ECO:0007669"/>
    <property type="project" value="InterPro"/>
</dbReference>
<keyword evidence="13" id="KW-1185">Reference proteome</keyword>
<dbReference type="GO" id="GO:0000166">
    <property type="term" value="F:nucleotide binding"/>
    <property type="evidence" value="ECO:0007669"/>
    <property type="project" value="UniProtKB-KW"/>
</dbReference>
<comment type="catalytic activity">
    <reaction evidence="9 10">
        <text>XTP + H2O = XMP + diphosphate + H(+)</text>
        <dbReference type="Rhea" id="RHEA:28610"/>
        <dbReference type="ChEBI" id="CHEBI:15377"/>
        <dbReference type="ChEBI" id="CHEBI:15378"/>
        <dbReference type="ChEBI" id="CHEBI:33019"/>
        <dbReference type="ChEBI" id="CHEBI:57464"/>
        <dbReference type="ChEBI" id="CHEBI:61314"/>
        <dbReference type="EC" id="3.6.1.66"/>
    </reaction>
</comment>
<keyword evidence="7 10" id="KW-0546">Nucleotide metabolism</keyword>
<dbReference type="NCBIfam" id="TIGR00042">
    <property type="entry name" value="RdgB/HAM1 family non-canonical purine NTP pyrophosphatase"/>
    <property type="match status" value="1"/>
</dbReference>
<dbReference type="GO" id="GO:0036220">
    <property type="term" value="F:ITP diphosphatase activity"/>
    <property type="evidence" value="ECO:0007669"/>
    <property type="project" value="UniProtKB-UniRule"/>
</dbReference>
<dbReference type="RefSeq" id="WP_006690895.1">
    <property type="nucleotide sequence ID" value="NZ_GG694008.1"/>
</dbReference>
<evidence type="ECO:0000256" key="3">
    <source>
        <dbReference type="ARBA" id="ARBA00022723"/>
    </source>
</evidence>
<reference evidence="12 13" key="1">
    <citation type="submission" date="2009-04" db="EMBL/GenBank/DDBJ databases">
        <authorList>
            <person name="Qin X."/>
            <person name="Bachman B."/>
            <person name="Battles P."/>
            <person name="Bell A."/>
            <person name="Bess C."/>
            <person name="Bickham C."/>
            <person name="Chaboub L."/>
            <person name="Chen D."/>
            <person name="Coyle M."/>
            <person name="Deiros D.R."/>
            <person name="Dinh H."/>
            <person name="Forbes L."/>
            <person name="Fowler G."/>
            <person name="Francisco L."/>
            <person name="Fu Q."/>
            <person name="Gubbala S."/>
            <person name="Hale W."/>
            <person name="Han Y."/>
            <person name="Hemphill L."/>
            <person name="Highlander S.K."/>
            <person name="Hirani K."/>
            <person name="Hogues M."/>
            <person name="Jackson L."/>
            <person name="Jakkamsetti A."/>
            <person name="Javaid M."/>
            <person name="Jiang H."/>
            <person name="Korchina V."/>
            <person name="Kovar C."/>
            <person name="Lara F."/>
            <person name="Lee S."/>
            <person name="Mata R."/>
            <person name="Mathew T."/>
            <person name="Moen C."/>
            <person name="Morales K."/>
            <person name="Munidasa M."/>
            <person name="Nazareth L."/>
            <person name="Ngo R."/>
            <person name="Nguyen L."/>
            <person name="Okwuonu G."/>
            <person name="Ongeri F."/>
            <person name="Patil S."/>
            <person name="Petrosino J."/>
            <person name="Pham C."/>
            <person name="Pham P."/>
            <person name="Pu L.-L."/>
            <person name="Puazo M."/>
            <person name="Raj R."/>
            <person name="Reid J."/>
            <person name="Rouhana J."/>
            <person name="Saada N."/>
            <person name="Shang Y."/>
            <person name="Simmons D."/>
            <person name="Thornton R."/>
            <person name="Warren J."/>
            <person name="Weissenberger G."/>
            <person name="Zhang J."/>
            <person name="Zhang L."/>
            <person name="Zhou C."/>
            <person name="Zhu D."/>
            <person name="Muzny D."/>
            <person name="Worley K."/>
            <person name="Gibbs R."/>
        </authorList>
    </citation>
    <scope>NUCLEOTIDE SEQUENCE [LARGE SCALE GENOMIC DNA]</scope>
    <source>
        <strain evidence="12 13">ATCC 43531</strain>
    </source>
</reference>
<comment type="caution">
    <text evidence="10">Lacks conserved residue(s) required for the propagation of feature annotation.</text>
</comment>
<evidence type="ECO:0000256" key="9">
    <source>
        <dbReference type="ARBA" id="ARBA00052017"/>
    </source>
</evidence>
<feature type="binding site" evidence="10">
    <location>
        <position position="79"/>
    </location>
    <ligand>
        <name>Mg(2+)</name>
        <dbReference type="ChEBI" id="CHEBI:18420"/>
    </ligand>
</feature>
<evidence type="ECO:0000256" key="5">
    <source>
        <dbReference type="ARBA" id="ARBA00022801"/>
    </source>
</evidence>
<feature type="binding site" evidence="10">
    <location>
        <begin position="189"/>
        <end position="190"/>
    </location>
    <ligand>
        <name>substrate</name>
    </ligand>
</feature>
<dbReference type="FunFam" id="3.90.950.10:FF:000001">
    <property type="entry name" value="dITP/XTP pyrophosphatase"/>
    <property type="match status" value="1"/>
</dbReference>
<dbReference type="HAMAP" id="MF_01405">
    <property type="entry name" value="Non_canon_purine_NTPase"/>
    <property type="match status" value="1"/>
</dbReference>
<dbReference type="EMBL" id="ACLA01000030">
    <property type="protein sequence ID" value="EEQ47925.1"/>
    <property type="molecule type" value="Genomic_DNA"/>
</dbReference>
<evidence type="ECO:0000256" key="6">
    <source>
        <dbReference type="ARBA" id="ARBA00022842"/>
    </source>
</evidence>
<comment type="function">
    <text evidence="10">Pyrophosphatase that catalyzes the hydrolysis of nucleoside triphosphates to their monophosphate derivatives, with a high preference for the non-canonical purine nucleotides XTP (xanthosine triphosphate), dITP (deoxyinosine triphosphate) and ITP. Seems to function as a house-cleaning enzyme that removes non-canonical purine nucleotides from the nucleotide pool, thus preventing their incorporation into DNA/RNA and avoiding chromosomal lesions.</text>
</comment>
<dbReference type="GO" id="GO:0035870">
    <property type="term" value="F:dITP diphosphatase activity"/>
    <property type="evidence" value="ECO:0007669"/>
    <property type="project" value="UniProtKB-UniRule"/>
</dbReference>
<comment type="similarity">
    <text evidence="1 10 11">Belongs to the HAM1 NTPase family.</text>
</comment>
<feature type="binding site" evidence="10">
    <location>
        <begin position="162"/>
        <end position="165"/>
    </location>
    <ligand>
        <name>substrate</name>
    </ligand>
</feature>
<organism evidence="12 13">
    <name type="scientific">Selenomonas flueggei ATCC 43531</name>
    <dbReference type="NCBI Taxonomy" id="638302"/>
    <lineage>
        <taxon>Bacteria</taxon>
        <taxon>Bacillati</taxon>
        <taxon>Bacillota</taxon>
        <taxon>Negativicutes</taxon>
        <taxon>Selenomonadales</taxon>
        <taxon>Selenomonadaceae</taxon>
        <taxon>Selenomonas</taxon>
    </lineage>
</organism>
<evidence type="ECO:0000256" key="11">
    <source>
        <dbReference type="RuleBase" id="RU003781"/>
    </source>
</evidence>
<keyword evidence="4 10" id="KW-0547">Nucleotide-binding</keyword>
<keyword evidence="5 10" id="KW-0378">Hydrolase</keyword>
<dbReference type="OrthoDB" id="9807456at2"/>
<evidence type="ECO:0000313" key="13">
    <source>
        <dbReference type="Proteomes" id="UP000005309"/>
    </source>
</evidence>
<dbReference type="PANTHER" id="PTHR11067">
    <property type="entry name" value="INOSINE TRIPHOSPHATE PYROPHOSPHATASE/HAM1 PROTEIN"/>
    <property type="match status" value="1"/>
</dbReference>
<comment type="catalytic activity">
    <reaction evidence="8 10">
        <text>dITP + H2O = dIMP + diphosphate + H(+)</text>
        <dbReference type="Rhea" id="RHEA:28342"/>
        <dbReference type="ChEBI" id="CHEBI:15377"/>
        <dbReference type="ChEBI" id="CHEBI:15378"/>
        <dbReference type="ChEBI" id="CHEBI:33019"/>
        <dbReference type="ChEBI" id="CHEBI:61194"/>
        <dbReference type="ChEBI" id="CHEBI:61382"/>
        <dbReference type="EC" id="3.6.1.66"/>
    </reaction>
</comment>
<evidence type="ECO:0000256" key="2">
    <source>
        <dbReference type="ARBA" id="ARBA00011738"/>
    </source>
</evidence>
<gene>
    <name evidence="12" type="primary">rdgB</name>
    <name evidence="12" type="ORF">HMPREF0908_1767</name>
</gene>
<dbReference type="InterPro" id="IPR020922">
    <property type="entry name" value="dITP/XTP_pyrophosphatase"/>
</dbReference>
<dbReference type="GO" id="GO:0046872">
    <property type="term" value="F:metal ion binding"/>
    <property type="evidence" value="ECO:0007669"/>
    <property type="project" value="UniProtKB-KW"/>
</dbReference>
<dbReference type="GO" id="GO:0005829">
    <property type="term" value="C:cytosol"/>
    <property type="evidence" value="ECO:0007669"/>
    <property type="project" value="TreeGrafter"/>
</dbReference>
<feature type="active site" description="Proton acceptor" evidence="10">
    <location>
        <position position="79"/>
    </location>
</feature>
<comment type="catalytic activity">
    <reaction evidence="10">
        <text>ITP + H2O = IMP + diphosphate + H(+)</text>
        <dbReference type="Rhea" id="RHEA:29399"/>
        <dbReference type="ChEBI" id="CHEBI:15377"/>
        <dbReference type="ChEBI" id="CHEBI:15378"/>
        <dbReference type="ChEBI" id="CHEBI:33019"/>
        <dbReference type="ChEBI" id="CHEBI:58053"/>
        <dbReference type="ChEBI" id="CHEBI:61402"/>
        <dbReference type="EC" id="3.6.1.66"/>
    </reaction>
</comment>
<protein>
    <recommendedName>
        <fullName evidence="10">dITP/XTP pyrophosphatase</fullName>
        <ecNumber evidence="10">3.6.1.66</ecNumber>
    </recommendedName>
    <alternativeName>
        <fullName evidence="10">Non-canonical purine NTP pyrophosphatase</fullName>
    </alternativeName>
    <alternativeName>
        <fullName evidence="10">Non-standard purine NTP pyrophosphatase</fullName>
    </alternativeName>
    <alternativeName>
        <fullName evidence="10">Nucleoside-triphosphate diphosphatase</fullName>
    </alternativeName>
    <alternativeName>
        <fullName evidence="10">Nucleoside-triphosphate pyrophosphatase</fullName>
        <shortName evidence="10">NTPase</shortName>
    </alternativeName>
</protein>
<keyword evidence="3 10" id="KW-0479">Metal-binding</keyword>
<evidence type="ECO:0000256" key="8">
    <source>
        <dbReference type="ARBA" id="ARBA00051875"/>
    </source>
</evidence>
<sequence length="208" mass="22788">MKEKTILIATSNAGKVREMETAFLGLPVRLVPLSRLYELKPELGAIEEPVEDGATFMENARIKAQYYREKTGLSALADDSGLSVEALDGAPGVCSARYAGVHGDDAANNRKLIAELRSRGEENARAAYHCALVLALRDGRELSAEGTCTGFIRHEARGTEGFGYDPYFYRADGRTMAELSREEKHAISHRGAALDQMREELRALLGRA</sequence>
<feature type="binding site" evidence="10">
    <location>
        <position position="184"/>
    </location>
    <ligand>
        <name>substrate</name>
    </ligand>
</feature>
<dbReference type="eggNOG" id="COG0127">
    <property type="taxonomic scope" value="Bacteria"/>
</dbReference>
<dbReference type="AlphaFoldDB" id="C4V5H3"/>
<evidence type="ECO:0000256" key="1">
    <source>
        <dbReference type="ARBA" id="ARBA00008023"/>
    </source>
</evidence>
<dbReference type="GO" id="GO:0009117">
    <property type="term" value="P:nucleotide metabolic process"/>
    <property type="evidence" value="ECO:0007669"/>
    <property type="project" value="UniProtKB-KW"/>
</dbReference>
<accession>C4V5H3</accession>
<dbReference type="SUPFAM" id="SSF52972">
    <property type="entry name" value="ITPase-like"/>
    <property type="match status" value="1"/>
</dbReference>
<dbReference type="HOGENOM" id="CLU_082080_0_2_9"/>
<comment type="subunit">
    <text evidence="2 10">Homodimer.</text>
</comment>
<evidence type="ECO:0000313" key="12">
    <source>
        <dbReference type="EMBL" id="EEQ47925.1"/>
    </source>
</evidence>
<proteinExistence type="inferred from homology"/>
<dbReference type="InterPro" id="IPR002637">
    <property type="entry name" value="RdgB/HAM1"/>
</dbReference>
<evidence type="ECO:0000256" key="4">
    <source>
        <dbReference type="ARBA" id="ARBA00022741"/>
    </source>
</evidence>
<dbReference type="Gene3D" id="3.90.950.10">
    <property type="match status" value="1"/>
</dbReference>
<dbReference type="CDD" id="cd00515">
    <property type="entry name" value="HAM1"/>
    <property type="match status" value="1"/>
</dbReference>
<feature type="binding site" evidence="10">
    <location>
        <position position="80"/>
    </location>
    <ligand>
        <name>substrate</name>
    </ligand>
</feature>
<comment type="cofactor">
    <cofactor evidence="10">
        <name>Mg(2+)</name>
        <dbReference type="ChEBI" id="CHEBI:18420"/>
    </cofactor>
    <text evidence="10">Binds 1 Mg(2+) ion per subunit.</text>
</comment>
<keyword evidence="6 10" id="KW-0460">Magnesium</keyword>
<dbReference type="Proteomes" id="UP000005309">
    <property type="component" value="Unassembled WGS sequence"/>
</dbReference>